<dbReference type="EMBL" id="SLXQ01000007">
    <property type="protein sequence ID" value="TCP50882.1"/>
    <property type="molecule type" value="Genomic_DNA"/>
</dbReference>
<evidence type="ECO:0000256" key="7">
    <source>
        <dbReference type="SAM" id="Phobius"/>
    </source>
</evidence>
<name>A0A4R2QMT7_9PSEU</name>
<dbReference type="InterPro" id="IPR011701">
    <property type="entry name" value="MFS"/>
</dbReference>
<dbReference type="Pfam" id="PF07690">
    <property type="entry name" value="MFS_1"/>
    <property type="match status" value="1"/>
</dbReference>
<evidence type="ECO:0000256" key="5">
    <source>
        <dbReference type="ARBA" id="ARBA00022989"/>
    </source>
</evidence>
<evidence type="ECO:0000256" key="1">
    <source>
        <dbReference type="ARBA" id="ARBA00004651"/>
    </source>
</evidence>
<evidence type="ECO:0000256" key="3">
    <source>
        <dbReference type="ARBA" id="ARBA00022475"/>
    </source>
</evidence>
<reference evidence="9 10" key="1">
    <citation type="submission" date="2019-03" db="EMBL/GenBank/DDBJ databases">
        <title>Genomic Encyclopedia of Type Strains, Phase IV (KMG-IV): sequencing the most valuable type-strain genomes for metagenomic binning, comparative biology and taxonomic classification.</title>
        <authorList>
            <person name="Goeker M."/>
        </authorList>
    </citation>
    <scope>NUCLEOTIDE SEQUENCE [LARGE SCALE GENOMIC DNA]</scope>
    <source>
        <strain evidence="9 10">DSM 45765</strain>
    </source>
</reference>
<dbReference type="CDD" id="cd17321">
    <property type="entry name" value="MFS_MMR_MDR_like"/>
    <property type="match status" value="1"/>
</dbReference>
<evidence type="ECO:0000256" key="2">
    <source>
        <dbReference type="ARBA" id="ARBA00022448"/>
    </source>
</evidence>
<feature type="transmembrane region" description="Helical" evidence="7">
    <location>
        <begin position="74"/>
        <end position="101"/>
    </location>
</feature>
<keyword evidence="5 7" id="KW-1133">Transmembrane helix</keyword>
<protein>
    <submittedName>
        <fullName evidence="9">MFS transporter</fullName>
    </submittedName>
</protein>
<dbReference type="RefSeq" id="WP_132878120.1">
    <property type="nucleotide sequence ID" value="NZ_SLXQ01000007.1"/>
</dbReference>
<dbReference type="InterPro" id="IPR036259">
    <property type="entry name" value="MFS_trans_sf"/>
</dbReference>
<feature type="transmembrane region" description="Helical" evidence="7">
    <location>
        <begin position="107"/>
        <end position="127"/>
    </location>
</feature>
<evidence type="ECO:0000256" key="6">
    <source>
        <dbReference type="ARBA" id="ARBA00023136"/>
    </source>
</evidence>
<feature type="transmembrane region" description="Helical" evidence="7">
    <location>
        <begin position="162"/>
        <end position="182"/>
    </location>
</feature>
<feature type="transmembrane region" description="Helical" evidence="7">
    <location>
        <begin position="295"/>
        <end position="316"/>
    </location>
</feature>
<feature type="transmembrane region" description="Helical" evidence="7">
    <location>
        <begin position="9"/>
        <end position="30"/>
    </location>
</feature>
<dbReference type="AlphaFoldDB" id="A0A4R2QMT7"/>
<dbReference type="Proteomes" id="UP000294911">
    <property type="component" value="Unassembled WGS sequence"/>
</dbReference>
<feature type="transmembrane region" description="Helical" evidence="7">
    <location>
        <begin position="425"/>
        <end position="445"/>
    </location>
</feature>
<dbReference type="PANTHER" id="PTHR42718">
    <property type="entry name" value="MAJOR FACILITATOR SUPERFAMILY MULTIDRUG TRANSPORTER MFSC"/>
    <property type="match status" value="1"/>
</dbReference>
<feature type="domain" description="Major facilitator superfamily (MFS) profile" evidence="8">
    <location>
        <begin position="8"/>
        <end position="448"/>
    </location>
</feature>
<keyword evidence="4 7" id="KW-0812">Transmembrane</keyword>
<dbReference type="PANTHER" id="PTHR42718:SF46">
    <property type="entry name" value="BLR6921 PROTEIN"/>
    <property type="match status" value="1"/>
</dbReference>
<gene>
    <name evidence="9" type="ORF">EV191_107146</name>
</gene>
<feature type="transmembrane region" description="Helical" evidence="7">
    <location>
        <begin position="221"/>
        <end position="241"/>
    </location>
</feature>
<evidence type="ECO:0000313" key="10">
    <source>
        <dbReference type="Proteomes" id="UP000294911"/>
    </source>
</evidence>
<keyword evidence="6 7" id="KW-0472">Membrane</keyword>
<feature type="transmembrane region" description="Helical" evidence="7">
    <location>
        <begin position="353"/>
        <end position="377"/>
    </location>
</feature>
<dbReference type="Gene3D" id="1.20.1720.10">
    <property type="entry name" value="Multidrug resistance protein D"/>
    <property type="match status" value="1"/>
</dbReference>
<evidence type="ECO:0000256" key="4">
    <source>
        <dbReference type="ARBA" id="ARBA00022692"/>
    </source>
</evidence>
<keyword evidence="10" id="KW-1185">Reference proteome</keyword>
<keyword evidence="3" id="KW-1003">Cell membrane</keyword>
<accession>A0A4R2QMT7</accession>
<comment type="subcellular location">
    <subcellularLocation>
        <location evidence="1">Cell membrane</location>
        <topology evidence="1">Multi-pass membrane protein</topology>
    </subcellularLocation>
</comment>
<dbReference type="Gene3D" id="1.20.1250.20">
    <property type="entry name" value="MFS general substrate transporter like domains"/>
    <property type="match status" value="1"/>
</dbReference>
<dbReference type="GO" id="GO:0005886">
    <property type="term" value="C:plasma membrane"/>
    <property type="evidence" value="ECO:0007669"/>
    <property type="project" value="UniProtKB-SubCell"/>
</dbReference>
<keyword evidence="2" id="KW-0813">Transport</keyword>
<organism evidence="9 10">
    <name type="scientific">Tamaricihabitans halophyticus</name>
    <dbReference type="NCBI Taxonomy" id="1262583"/>
    <lineage>
        <taxon>Bacteria</taxon>
        <taxon>Bacillati</taxon>
        <taxon>Actinomycetota</taxon>
        <taxon>Actinomycetes</taxon>
        <taxon>Pseudonocardiales</taxon>
        <taxon>Pseudonocardiaceae</taxon>
        <taxon>Tamaricihabitans</taxon>
    </lineage>
</organism>
<feature type="transmembrane region" description="Helical" evidence="7">
    <location>
        <begin position="194"/>
        <end position="215"/>
    </location>
</feature>
<sequence>MTNRRYRTLGVCSVAQFTTTLEFSVSYLALPGIAADLRMSAAFGQWVISAYAVLFAGCLLFGGRLADRFGARRMFLLAILGFGVTSAFASIAWSAWLLVAARAGQGVAAALLQPAVLRLLAVAFPVGPARGRALGVWSSAGALGLAVGTVLGGVLTEQSWRLVFAISVPLCAGCALGVWLGLGRGDRGRDGRPIPVVAAVLGTVSAVAVALVFTLGETVGFGTPVTASVVGVAGLALLGFVGHERAADVGLIDRSLRRVRSLRVGASAAALYMASAGTTYYLLTLSLQVGKGYQPVAAGLAFLPMAVLVTVGSMVAGRAVRCYRAETVLLAGFGCTAVGLGLVAWLLSGDSYVLHLLPGLALTGLGNGLVFTAMFLVGIREVPEGAQGVAGSVLTTAQYLARALAIAVLTIVLGDNPGDSAFRSAFLLTAIAATAGCLVAVRARVGGEPINRG</sequence>
<evidence type="ECO:0000259" key="8">
    <source>
        <dbReference type="PROSITE" id="PS50850"/>
    </source>
</evidence>
<feature type="transmembrane region" description="Helical" evidence="7">
    <location>
        <begin position="134"/>
        <end position="156"/>
    </location>
</feature>
<feature type="transmembrane region" description="Helical" evidence="7">
    <location>
        <begin position="328"/>
        <end position="347"/>
    </location>
</feature>
<feature type="transmembrane region" description="Helical" evidence="7">
    <location>
        <begin position="42"/>
        <end position="62"/>
    </location>
</feature>
<dbReference type="PROSITE" id="PS50850">
    <property type="entry name" value="MFS"/>
    <property type="match status" value="1"/>
</dbReference>
<dbReference type="GO" id="GO:0022857">
    <property type="term" value="F:transmembrane transporter activity"/>
    <property type="evidence" value="ECO:0007669"/>
    <property type="project" value="InterPro"/>
</dbReference>
<feature type="transmembrane region" description="Helical" evidence="7">
    <location>
        <begin position="262"/>
        <end position="283"/>
    </location>
</feature>
<dbReference type="InterPro" id="IPR020846">
    <property type="entry name" value="MFS_dom"/>
</dbReference>
<comment type="caution">
    <text evidence="9">The sequence shown here is derived from an EMBL/GenBank/DDBJ whole genome shotgun (WGS) entry which is preliminary data.</text>
</comment>
<dbReference type="OrthoDB" id="4325372at2"/>
<feature type="transmembrane region" description="Helical" evidence="7">
    <location>
        <begin position="389"/>
        <end position="413"/>
    </location>
</feature>
<dbReference type="SUPFAM" id="SSF103473">
    <property type="entry name" value="MFS general substrate transporter"/>
    <property type="match status" value="1"/>
</dbReference>
<evidence type="ECO:0000313" key="9">
    <source>
        <dbReference type="EMBL" id="TCP50882.1"/>
    </source>
</evidence>
<proteinExistence type="predicted"/>